<dbReference type="PATRIC" id="fig|85874.4.peg.1715"/>
<evidence type="ECO:0000313" key="10">
    <source>
        <dbReference type="EMBL" id="KUK36734.1"/>
    </source>
</evidence>
<keyword evidence="9" id="KW-0963">Cytoplasm</keyword>
<feature type="binding site" evidence="9">
    <location>
        <position position="135"/>
    </location>
    <ligand>
        <name>Zn(2+)</name>
        <dbReference type="ChEBI" id="CHEBI:29105"/>
        <note>catalytic</note>
    </ligand>
</feature>
<protein>
    <recommendedName>
        <fullName evidence="9">Endoribonuclease YbeY</fullName>
        <ecNumber evidence="9">3.1.-.-</ecNumber>
    </recommendedName>
</protein>
<dbReference type="EC" id="3.1.-.-" evidence="9"/>
<evidence type="ECO:0000256" key="2">
    <source>
        <dbReference type="ARBA" id="ARBA00022517"/>
    </source>
</evidence>
<accession>A0A101FGT2</accession>
<feature type="binding site" evidence="9">
    <location>
        <position position="125"/>
    </location>
    <ligand>
        <name>Zn(2+)</name>
        <dbReference type="ChEBI" id="CHEBI:29105"/>
        <note>catalytic</note>
    </ligand>
</feature>
<keyword evidence="6 9" id="KW-0255">Endonuclease</keyword>
<keyword evidence="7 9" id="KW-0378">Hydrolase</keyword>
<dbReference type="Proteomes" id="UP000053326">
    <property type="component" value="Unassembled WGS sequence"/>
</dbReference>
<dbReference type="GO" id="GO:0006364">
    <property type="term" value="P:rRNA processing"/>
    <property type="evidence" value="ECO:0007669"/>
    <property type="project" value="UniProtKB-UniRule"/>
</dbReference>
<dbReference type="GO" id="GO:0005737">
    <property type="term" value="C:cytoplasm"/>
    <property type="evidence" value="ECO:0007669"/>
    <property type="project" value="UniProtKB-SubCell"/>
</dbReference>
<keyword evidence="4 9" id="KW-0540">Nuclease</keyword>
<evidence type="ECO:0000256" key="3">
    <source>
        <dbReference type="ARBA" id="ARBA00022552"/>
    </source>
</evidence>
<evidence type="ECO:0000256" key="7">
    <source>
        <dbReference type="ARBA" id="ARBA00022801"/>
    </source>
</evidence>
<reference evidence="11" key="1">
    <citation type="journal article" date="2015" name="MBio">
        <title>Genome-Resolved Metagenomic Analysis Reveals Roles for Candidate Phyla and Other Microbial Community Members in Biogeochemical Transformations in Oil Reservoirs.</title>
        <authorList>
            <person name="Hu P."/>
            <person name="Tom L."/>
            <person name="Singh A."/>
            <person name="Thomas B.C."/>
            <person name="Baker B.J."/>
            <person name="Piceno Y.M."/>
            <person name="Andersen G.L."/>
            <person name="Banfield J.F."/>
        </authorList>
    </citation>
    <scope>NUCLEOTIDE SEQUENCE [LARGE SCALE GENOMIC DNA]</scope>
</reference>
<dbReference type="GO" id="GO:0008270">
    <property type="term" value="F:zinc ion binding"/>
    <property type="evidence" value="ECO:0007669"/>
    <property type="project" value="UniProtKB-UniRule"/>
</dbReference>
<evidence type="ECO:0000256" key="5">
    <source>
        <dbReference type="ARBA" id="ARBA00022723"/>
    </source>
</evidence>
<evidence type="ECO:0000256" key="6">
    <source>
        <dbReference type="ARBA" id="ARBA00022759"/>
    </source>
</evidence>
<proteinExistence type="inferred from homology"/>
<dbReference type="NCBIfam" id="TIGR00043">
    <property type="entry name" value="rRNA maturation RNase YbeY"/>
    <property type="match status" value="1"/>
</dbReference>
<sequence>MQLLISNEQNEVEMTDEIKELLRRALEEVLREEGFSPEFIEAAEVSMVLVDDARMAELNKKYRGTDGTTDVLSFPMLEGEEDPEADELFSEFLLGDIVISVPRAREQAREGGHSLEKEMAFLVVHSMLHLLGYDHERSGEEEALMREKEESVMARLEAGGCG</sequence>
<dbReference type="EMBL" id="LGFO01000049">
    <property type="protein sequence ID" value="KUK36734.1"/>
    <property type="molecule type" value="Genomic_DNA"/>
</dbReference>
<name>A0A101FGT2_9THEO</name>
<keyword evidence="2 9" id="KW-0690">Ribosome biogenesis</keyword>
<evidence type="ECO:0000313" key="11">
    <source>
        <dbReference type="Proteomes" id="UP000053326"/>
    </source>
</evidence>
<dbReference type="PANTHER" id="PTHR46986:SF1">
    <property type="entry name" value="ENDORIBONUCLEASE YBEY, CHLOROPLASTIC"/>
    <property type="match status" value="1"/>
</dbReference>
<dbReference type="PANTHER" id="PTHR46986">
    <property type="entry name" value="ENDORIBONUCLEASE YBEY, CHLOROPLASTIC"/>
    <property type="match status" value="1"/>
</dbReference>
<comment type="subcellular location">
    <subcellularLocation>
        <location evidence="9">Cytoplasm</location>
    </subcellularLocation>
</comment>
<dbReference type="PROSITE" id="PS01306">
    <property type="entry name" value="UPF0054"/>
    <property type="match status" value="1"/>
</dbReference>
<comment type="function">
    <text evidence="9">Single strand-specific metallo-endoribonuclease involved in late-stage 70S ribosome quality control and in maturation of the 3' terminus of the 16S rRNA.</text>
</comment>
<dbReference type="InterPro" id="IPR023091">
    <property type="entry name" value="MetalPrtase_cat_dom_sf_prd"/>
</dbReference>
<organism evidence="10 11">
    <name type="scientific">Thermacetogenium phaeum</name>
    <dbReference type="NCBI Taxonomy" id="85874"/>
    <lineage>
        <taxon>Bacteria</taxon>
        <taxon>Bacillati</taxon>
        <taxon>Bacillota</taxon>
        <taxon>Clostridia</taxon>
        <taxon>Thermoanaerobacterales</taxon>
        <taxon>Thermoanaerobacteraceae</taxon>
        <taxon>Thermacetogenium</taxon>
    </lineage>
</organism>
<evidence type="ECO:0000256" key="4">
    <source>
        <dbReference type="ARBA" id="ARBA00022722"/>
    </source>
</evidence>
<keyword evidence="3 9" id="KW-0698">rRNA processing</keyword>
<dbReference type="GO" id="GO:0004521">
    <property type="term" value="F:RNA endonuclease activity"/>
    <property type="evidence" value="ECO:0007669"/>
    <property type="project" value="UniProtKB-UniRule"/>
</dbReference>
<gene>
    <name evidence="9" type="primary">ybeY</name>
    <name evidence="10" type="ORF">XD66_0563</name>
</gene>
<keyword evidence="5 9" id="KW-0479">Metal-binding</keyword>
<dbReference type="SUPFAM" id="SSF55486">
    <property type="entry name" value="Metalloproteases ('zincins'), catalytic domain"/>
    <property type="match status" value="1"/>
</dbReference>
<evidence type="ECO:0000256" key="1">
    <source>
        <dbReference type="ARBA" id="ARBA00010875"/>
    </source>
</evidence>
<dbReference type="InterPro" id="IPR020549">
    <property type="entry name" value="YbeY_CS"/>
</dbReference>
<keyword evidence="8 9" id="KW-0862">Zinc</keyword>
<dbReference type="InterPro" id="IPR002036">
    <property type="entry name" value="YbeY"/>
</dbReference>
<dbReference type="GO" id="GO:0004222">
    <property type="term" value="F:metalloendopeptidase activity"/>
    <property type="evidence" value="ECO:0007669"/>
    <property type="project" value="InterPro"/>
</dbReference>
<evidence type="ECO:0000256" key="9">
    <source>
        <dbReference type="HAMAP-Rule" id="MF_00009"/>
    </source>
</evidence>
<comment type="cofactor">
    <cofactor evidence="9">
        <name>Zn(2+)</name>
        <dbReference type="ChEBI" id="CHEBI:29105"/>
    </cofactor>
    <text evidence="9">Binds 1 zinc ion.</text>
</comment>
<feature type="binding site" evidence="9">
    <location>
        <position position="129"/>
    </location>
    <ligand>
        <name>Zn(2+)</name>
        <dbReference type="ChEBI" id="CHEBI:29105"/>
        <note>catalytic</note>
    </ligand>
</feature>
<dbReference type="Pfam" id="PF02130">
    <property type="entry name" value="YbeY"/>
    <property type="match status" value="1"/>
</dbReference>
<dbReference type="Gene3D" id="3.40.390.30">
    <property type="entry name" value="Metalloproteases ('zincins'), catalytic domain"/>
    <property type="match status" value="1"/>
</dbReference>
<comment type="caution">
    <text evidence="10">The sequence shown here is derived from an EMBL/GenBank/DDBJ whole genome shotgun (WGS) entry which is preliminary data.</text>
</comment>
<evidence type="ECO:0000256" key="8">
    <source>
        <dbReference type="ARBA" id="ARBA00022833"/>
    </source>
</evidence>
<comment type="similarity">
    <text evidence="1 9">Belongs to the endoribonuclease YbeY family.</text>
</comment>
<dbReference type="AlphaFoldDB" id="A0A101FGT2"/>
<dbReference type="HAMAP" id="MF_00009">
    <property type="entry name" value="Endoribonucl_YbeY"/>
    <property type="match status" value="1"/>
</dbReference>